<dbReference type="InterPro" id="IPR008407">
    <property type="entry name" value="Brnchd-chn_aa_trnsp_AzlD"/>
</dbReference>
<dbReference type="STRING" id="558173.CDOO_13160"/>
<keyword evidence="1" id="KW-0472">Membrane</keyword>
<feature type="transmembrane region" description="Helical" evidence="1">
    <location>
        <begin position="92"/>
        <end position="109"/>
    </location>
</feature>
<dbReference type="AlphaFoldDB" id="A0A097IJ15"/>
<protein>
    <submittedName>
        <fullName evidence="2">Branched-chain amino acid ABC transporter permease</fullName>
    </submittedName>
</protein>
<proteinExistence type="predicted"/>
<feature type="transmembrane region" description="Helical" evidence="1">
    <location>
        <begin position="39"/>
        <end position="61"/>
    </location>
</feature>
<keyword evidence="1" id="KW-1133">Transmembrane helix</keyword>
<keyword evidence="1" id="KW-0812">Transmembrane</keyword>
<accession>A0A097IJ15</accession>
<dbReference type="KEGG" id="cdo:CDOO_13160"/>
<feature type="transmembrane region" description="Helical" evidence="1">
    <location>
        <begin position="67"/>
        <end position="87"/>
    </location>
</feature>
<organism evidence="2 3">
    <name type="scientific">Corynebacterium doosanense CAU 212 = DSM 45436</name>
    <dbReference type="NCBI Taxonomy" id="558173"/>
    <lineage>
        <taxon>Bacteria</taxon>
        <taxon>Bacillati</taxon>
        <taxon>Actinomycetota</taxon>
        <taxon>Actinomycetes</taxon>
        <taxon>Mycobacteriales</taxon>
        <taxon>Corynebacteriaceae</taxon>
        <taxon>Corynebacterium</taxon>
    </lineage>
</organism>
<dbReference type="eggNOG" id="COG1687">
    <property type="taxonomic scope" value="Bacteria"/>
</dbReference>
<name>A0A097IJ15_9CORY</name>
<dbReference type="PIRSF" id="PIRSF003203">
    <property type="entry name" value="AzlD"/>
    <property type="match status" value="1"/>
</dbReference>
<dbReference type="HOGENOM" id="CLU_144816_0_0_11"/>
<dbReference type="Proteomes" id="UP000029914">
    <property type="component" value="Chromosome"/>
</dbReference>
<reference evidence="2 3" key="1">
    <citation type="submission" date="2013-09" db="EMBL/GenBank/DDBJ databases">
        <title>Complete genome sequence of Corynebacterium doosanense CAU 212(T) (=DSM 45436(T)), isolated from activated sludge.</title>
        <authorList>
            <person name="Schaffert L."/>
            <person name="Albersmeier A."/>
            <person name="Kalinowski J."/>
            <person name="Ruckert C."/>
        </authorList>
    </citation>
    <scope>NUCLEOTIDE SEQUENCE [LARGE SCALE GENOMIC DNA]</scope>
    <source>
        <strain evidence="2 3">CAU 212</strain>
    </source>
</reference>
<gene>
    <name evidence="2" type="ORF">CDOO_13160</name>
</gene>
<sequence>MPEGVTLEMVLVVMVPIALVTVILRVVPFSIRKSLGSSSLVHLLGVTMPVGVMTVLVVYTLAGQTSAPGGLLPGLLAVAATLALHLWLNKPAWSILLGTAFYMVLVNLVF</sequence>
<keyword evidence="3" id="KW-1185">Reference proteome</keyword>
<feature type="transmembrane region" description="Helical" evidence="1">
    <location>
        <begin position="6"/>
        <end position="27"/>
    </location>
</feature>
<evidence type="ECO:0000313" key="3">
    <source>
        <dbReference type="Proteomes" id="UP000029914"/>
    </source>
</evidence>
<evidence type="ECO:0000256" key="1">
    <source>
        <dbReference type="SAM" id="Phobius"/>
    </source>
</evidence>
<dbReference type="EMBL" id="CP006764">
    <property type="protein sequence ID" value="AIT62103.1"/>
    <property type="molecule type" value="Genomic_DNA"/>
</dbReference>
<evidence type="ECO:0000313" key="2">
    <source>
        <dbReference type="EMBL" id="AIT62103.1"/>
    </source>
</evidence>
<dbReference type="Pfam" id="PF05437">
    <property type="entry name" value="AzlD"/>
    <property type="match status" value="1"/>
</dbReference>